<feature type="domain" description="4Fe4S-binding SPASM" evidence="7">
    <location>
        <begin position="243"/>
        <end position="308"/>
    </location>
</feature>
<accession>A0A4U8T7V1</accession>
<dbReference type="InterPro" id="IPR013785">
    <property type="entry name" value="Aldolase_TIM"/>
</dbReference>
<dbReference type="RefSeq" id="WP_138109903.1">
    <property type="nucleotide sequence ID" value="NZ_JRPR02000007.1"/>
</dbReference>
<dbReference type="InterPro" id="IPR023885">
    <property type="entry name" value="4Fe4S-binding_SPASM_dom"/>
</dbReference>
<dbReference type="SUPFAM" id="SSF102114">
    <property type="entry name" value="Radical SAM enzymes"/>
    <property type="match status" value="1"/>
</dbReference>
<dbReference type="PANTHER" id="PTHR11228">
    <property type="entry name" value="RADICAL SAM DOMAIN PROTEIN"/>
    <property type="match status" value="1"/>
</dbReference>
<keyword evidence="5" id="KW-0411">Iron-sulfur</keyword>
<dbReference type="GO" id="GO:0051536">
    <property type="term" value="F:iron-sulfur cluster binding"/>
    <property type="evidence" value="ECO:0007669"/>
    <property type="project" value="UniProtKB-KW"/>
</dbReference>
<organism evidence="8 9">
    <name type="scientific">Helicobacter jaachi</name>
    <dbReference type="NCBI Taxonomy" id="1677920"/>
    <lineage>
        <taxon>Bacteria</taxon>
        <taxon>Pseudomonadati</taxon>
        <taxon>Campylobacterota</taxon>
        <taxon>Epsilonproteobacteria</taxon>
        <taxon>Campylobacterales</taxon>
        <taxon>Helicobacteraceae</taxon>
        <taxon>Helicobacter</taxon>
    </lineage>
</organism>
<keyword evidence="9" id="KW-1185">Reference proteome</keyword>
<dbReference type="Pfam" id="PF04055">
    <property type="entry name" value="Radical_SAM"/>
    <property type="match status" value="1"/>
</dbReference>
<dbReference type="SFLD" id="SFLDG01067">
    <property type="entry name" value="SPASM/twitch_domain_containing"/>
    <property type="match status" value="1"/>
</dbReference>
<dbReference type="Pfam" id="PF13186">
    <property type="entry name" value="SPASM"/>
    <property type="match status" value="1"/>
</dbReference>
<feature type="domain" description="Radical SAM core" evidence="6">
    <location>
        <begin position="9"/>
        <end position="110"/>
    </location>
</feature>
<evidence type="ECO:0000256" key="2">
    <source>
        <dbReference type="ARBA" id="ARBA00022691"/>
    </source>
</evidence>
<gene>
    <name evidence="8" type="ORF">LS71_007870</name>
</gene>
<dbReference type="InterPro" id="IPR058240">
    <property type="entry name" value="rSAM_sf"/>
</dbReference>
<dbReference type="PANTHER" id="PTHR11228:SF7">
    <property type="entry name" value="PQQA PEPTIDE CYCLASE"/>
    <property type="match status" value="1"/>
</dbReference>
<dbReference type="InterPro" id="IPR050377">
    <property type="entry name" value="Radical_SAM_PqqE_MftC-like"/>
</dbReference>
<proteinExistence type="predicted"/>
<evidence type="ECO:0000256" key="1">
    <source>
        <dbReference type="ARBA" id="ARBA00001966"/>
    </source>
</evidence>
<dbReference type="AlphaFoldDB" id="A0A4U8T7V1"/>
<reference evidence="8 9" key="1">
    <citation type="journal article" date="2014" name="Genome Announc.">
        <title>Draft genome sequences of eight enterohepatic helicobacter species isolated from both laboratory and wild rodents.</title>
        <authorList>
            <person name="Sheh A."/>
            <person name="Shen Z."/>
            <person name="Fox J.G."/>
        </authorList>
    </citation>
    <scope>NUCLEOTIDE SEQUENCE [LARGE SCALE GENOMIC DNA]</scope>
    <source>
        <strain evidence="8 9">MIT 09-6949</strain>
    </source>
</reference>
<evidence type="ECO:0000313" key="8">
    <source>
        <dbReference type="EMBL" id="TLD95750.1"/>
    </source>
</evidence>
<dbReference type="EMBL" id="JRPR02000007">
    <property type="protein sequence ID" value="TLD95750.1"/>
    <property type="molecule type" value="Genomic_DNA"/>
</dbReference>
<protein>
    <submittedName>
        <fullName evidence="8">Radical SAM/SPASM domain-containing protein</fullName>
    </submittedName>
</protein>
<keyword evidence="4" id="KW-0408">Iron</keyword>
<dbReference type="Gene3D" id="3.20.20.70">
    <property type="entry name" value="Aldolase class I"/>
    <property type="match status" value="1"/>
</dbReference>
<evidence type="ECO:0000256" key="5">
    <source>
        <dbReference type="ARBA" id="ARBA00023014"/>
    </source>
</evidence>
<dbReference type="GO" id="GO:0046872">
    <property type="term" value="F:metal ion binding"/>
    <property type="evidence" value="ECO:0007669"/>
    <property type="project" value="UniProtKB-KW"/>
</dbReference>
<keyword evidence="3" id="KW-0479">Metal-binding</keyword>
<sequence length="315" mass="36342">MKQFQKIYVEITDYCALNCGFCPSGGRKSRRGQMDLELFRQICTQIQGKTKRVCLHILGDPLSARDFEHYAKTLAHFGLKVELVTTGLFLHKQHFAMLSRPPFVQVCFSLSAFVANPCVLTMQHLEQILYFCAFNLEQNSPIFINLRLHEGDMHKPLAQDILARIYRFFHVREDEMTQGRIRLGKKVLLIFTRVFEWEQVFEKERRDMANVRALKVYKAKARETKQPLQESKPFSKTQDSILCYGASGQIGILSNGELVPCCIDYEGRASFGNVRERDIKSMLDSINFRHFASMLKQGKAPCELCQKCGYKYILG</sequence>
<dbReference type="Proteomes" id="UP000029733">
    <property type="component" value="Unassembled WGS sequence"/>
</dbReference>
<comment type="cofactor">
    <cofactor evidence="1">
        <name>[4Fe-4S] cluster</name>
        <dbReference type="ChEBI" id="CHEBI:49883"/>
    </cofactor>
</comment>
<evidence type="ECO:0000256" key="4">
    <source>
        <dbReference type="ARBA" id="ARBA00023004"/>
    </source>
</evidence>
<comment type="caution">
    <text evidence="8">The sequence shown here is derived from an EMBL/GenBank/DDBJ whole genome shotgun (WGS) entry which is preliminary data.</text>
</comment>
<dbReference type="CDD" id="cd01335">
    <property type="entry name" value="Radical_SAM"/>
    <property type="match status" value="1"/>
</dbReference>
<keyword evidence="2" id="KW-0949">S-adenosyl-L-methionine</keyword>
<evidence type="ECO:0000256" key="3">
    <source>
        <dbReference type="ARBA" id="ARBA00022723"/>
    </source>
</evidence>
<dbReference type="OrthoDB" id="9805809at2"/>
<evidence type="ECO:0000259" key="6">
    <source>
        <dbReference type="Pfam" id="PF04055"/>
    </source>
</evidence>
<evidence type="ECO:0000259" key="7">
    <source>
        <dbReference type="Pfam" id="PF13186"/>
    </source>
</evidence>
<dbReference type="SFLD" id="SFLDS00029">
    <property type="entry name" value="Radical_SAM"/>
    <property type="match status" value="1"/>
</dbReference>
<evidence type="ECO:0000313" key="9">
    <source>
        <dbReference type="Proteomes" id="UP000029733"/>
    </source>
</evidence>
<dbReference type="GO" id="GO:0003824">
    <property type="term" value="F:catalytic activity"/>
    <property type="evidence" value="ECO:0007669"/>
    <property type="project" value="InterPro"/>
</dbReference>
<name>A0A4U8T7V1_9HELI</name>
<dbReference type="InterPro" id="IPR007197">
    <property type="entry name" value="rSAM"/>
</dbReference>